<name>A0A7J5C2H0_9MICO</name>
<evidence type="ECO:0000256" key="1">
    <source>
        <dbReference type="SAM" id="MobiDB-lite"/>
    </source>
</evidence>
<evidence type="ECO:0000313" key="3">
    <source>
        <dbReference type="EMBL" id="KAB1662382.1"/>
    </source>
</evidence>
<feature type="transmembrane region" description="Helical" evidence="2">
    <location>
        <begin position="159"/>
        <end position="183"/>
    </location>
</feature>
<evidence type="ECO:0008006" key="5">
    <source>
        <dbReference type="Google" id="ProtNLM"/>
    </source>
</evidence>
<proteinExistence type="predicted"/>
<evidence type="ECO:0000313" key="4">
    <source>
        <dbReference type="Proteomes" id="UP000467240"/>
    </source>
</evidence>
<dbReference type="OrthoDB" id="8224664at2"/>
<feature type="transmembrane region" description="Helical" evidence="2">
    <location>
        <begin position="41"/>
        <end position="59"/>
    </location>
</feature>
<feature type="transmembrane region" description="Helical" evidence="2">
    <location>
        <begin position="190"/>
        <end position="208"/>
    </location>
</feature>
<protein>
    <recommendedName>
        <fullName evidence="5">DUF4386 family protein</fullName>
    </recommendedName>
</protein>
<keyword evidence="4" id="KW-1185">Reference proteome</keyword>
<keyword evidence="2" id="KW-1133">Transmembrane helix</keyword>
<comment type="caution">
    <text evidence="3">The sequence shown here is derived from an EMBL/GenBank/DDBJ whole genome shotgun (WGS) entry which is preliminary data.</text>
</comment>
<dbReference type="AlphaFoldDB" id="A0A7J5C2H0"/>
<feature type="transmembrane region" description="Helical" evidence="2">
    <location>
        <begin position="79"/>
        <end position="103"/>
    </location>
</feature>
<dbReference type="RefSeq" id="WP_158038815.1">
    <property type="nucleotide sequence ID" value="NZ_JACCFV010000001.1"/>
</dbReference>
<sequence length="245" mass="24654">MHTTNERPTTGHTPVEGARIPGREPARVGAAAPAPGGVGRALLLPIAATGVLMAAYQLVRPYGDVAGGTGTLDAIASPWWLVAHIAALFGLAAFALAAVRLADVDGSRTARAARVAALAGAALVLPAYGVEAFGLHLVGQYGEGSPIALAIFHGSRENVTGLVFLAGGLLGIAVAGVLAAIAFRRRTGSWTMWPVAIAMALVMPAFLLPPAGRMAFGMLTLVAAAIAVFGLVRTASASAPVASHS</sequence>
<feature type="transmembrane region" description="Helical" evidence="2">
    <location>
        <begin position="214"/>
        <end position="232"/>
    </location>
</feature>
<reference evidence="3 4" key="1">
    <citation type="submission" date="2019-09" db="EMBL/GenBank/DDBJ databases">
        <title>Phylogeny of genus Pseudoclavibacter and closely related genus.</title>
        <authorList>
            <person name="Li Y."/>
        </authorList>
    </citation>
    <scope>NUCLEOTIDE SEQUENCE [LARGE SCALE GENOMIC DNA]</scope>
    <source>
        <strain evidence="3 4">DSM 23821</strain>
    </source>
</reference>
<dbReference type="Proteomes" id="UP000467240">
    <property type="component" value="Unassembled WGS sequence"/>
</dbReference>
<feature type="region of interest" description="Disordered" evidence="1">
    <location>
        <begin position="1"/>
        <end position="21"/>
    </location>
</feature>
<gene>
    <name evidence="3" type="ORF">F8O01_00045</name>
</gene>
<dbReference type="EMBL" id="WBJZ01000001">
    <property type="protein sequence ID" value="KAB1662382.1"/>
    <property type="molecule type" value="Genomic_DNA"/>
</dbReference>
<evidence type="ECO:0000256" key="2">
    <source>
        <dbReference type="SAM" id="Phobius"/>
    </source>
</evidence>
<keyword evidence="2" id="KW-0472">Membrane</keyword>
<feature type="transmembrane region" description="Helical" evidence="2">
    <location>
        <begin position="115"/>
        <end position="139"/>
    </location>
</feature>
<keyword evidence="2" id="KW-0812">Transmembrane</keyword>
<organism evidence="3 4">
    <name type="scientific">Pseudoclavibacter chungangensis</name>
    <dbReference type="NCBI Taxonomy" id="587635"/>
    <lineage>
        <taxon>Bacteria</taxon>
        <taxon>Bacillati</taxon>
        <taxon>Actinomycetota</taxon>
        <taxon>Actinomycetes</taxon>
        <taxon>Micrococcales</taxon>
        <taxon>Microbacteriaceae</taxon>
        <taxon>Pseudoclavibacter</taxon>
    </lineage>
</organism>
<accession>A0A7J5C2H0</accession>
<feature type="compositionally biased region" description="Polar residues" evidence="1">
    <location>
        <begin position="1"/>
        <end position="12"/>
    </location>
</feature>